<dbReference type="NCBIfam" id="TIGR01409">
    <property type="entry name" value="TAT_signal_seq"/>
    <property type="match status" value="1"/>
</dbReference>
<evidence type="ECO:0000259" key="1">
    <source>
        <dbReference type="Pfam" id="PF01738"/>
    </source>
</evidence>
<keyword evidence="2" id="KW-0378">Hydrolase</keyword>
<dbReference type="AlphaFoldDB" id="A0A375DAS5"/>
<name>A0A375DAS5_9BURK</name>
<feature type="domain" description="Dienelactone hydrolase" evidence="1">
    <location>
        <begin position="56"/>
        <end position="172"/>
    </location>
</feature>
<dbReference type="SUPFAM" id="SSF53474">
    <property type="entry name" value="alpha/beta-Hydrolases"/>
    <property type="match status" value="1"/>
</dbReference>
<dbReference type="InterPro" id="IPR051411">
    <property type="entry name" value="Polyketide_trans_af380"/>
</dbReference>
<dbReference type="Gene3D" id="1.10.10.800">
    <property type="match status" value="1"/>
</dbReference>
<dbReference type="InterPro" id="IPR019546">
    <property type="entry name" value="TAT_signal_bac_arc"/>
</dbReference>
<geneLocation type="plasmid" evidence="4">
    <name>CBM2636p</name>
</geneLocation>
<dbReference type="Proteomes" id="UP000256297">
    <property type="component" value="Plasmid CBM2589_p"/>
</dbReference>
<dbReference type="RefSeq" id="WP_115671161.1">
    <property type="nucleotide sequence ID" value="NZ_CBCRZP010000046.1"/>
</dbReference>
<dbReference type="InterPro" id="IPR029058">
    <property type="entry name" value="AB_hydrolase_fold"/>
</dbReference>
<dbReference type="PANTHER" id="PTHR47751:SF1">
    <property type="entry name" value="SUPERFAMILY HYDROLASE, PUTATIVE (AFU_ORTHOLOGUE AFUA_2G16580)-RELATED"/>
    <property type="match status" value="1"/>
</dbReference>
<geneLocation type="plasmid" evidence="5">
    <name>cbm2636p</name>
</geneLocation>
<sequence>MNVPTRRDFLAVAALGVAGLVAGCTSPARRNPHNLEGSMMMRKVSFKRDGLTLAGNLFEPENLNESGRYPAVVVAGSLSSVKEQMAGAYGRTLAENGFVALVIDYSHYGESEGQPRQLESPAAKLSDLKAAVSYLTALPYTKAIGMVGVCTSGGNGAYLVAADERVKAFATVAAFLPDPELNERLVGAAEIARRRAAGAEAKLRFERSGEQVTVPTYSVDDPSALNYNPKGNYDYYFNKARGGVPEWKNEFAVMSHGPWLDFDPVSKASAIKVPTIMVHSDGCAFPEQAKKFYSLLGAVKELAWGDGTHFDYYDQPAQIDYAVKNVAAFLHKHLS</sequence>
<dbReference type="GeneID" id="29763423"/>
<protein>
    <submittedName>
        <fullName evidence="2">Hydrolase</fullName>
    </submittedName>
</protein>
<dbReference type="Proteomes" id="UP000254259">
    <property type="component" value="Plasmid CBM2636p"/>
</dbReference>
<geneLocation type="plasmid" evidence="6">
    <name>cbm2589_p</name>
</geneLocation>
<organism evidence="2 6">
    <name type="scientific">Cupriavidus taiwanensis</name>
    <dbReference type="NCBI Taxonomy" id="164546"/>
    <lineage>
        <taxon>Bacteria</taxon>
        <taxon>Pseudomonadati</taxon>
        <taxon>Pseudomonadota</taxon>
        <taxon>Betaproteobacteria</taxon>
        <taxon>Burkholderiales</taxon>
        <taxon>Burkholderiaceae</taxon>
        <taxon>Cupriavidus</taxon>
    </lineage>
</organism>
<dbReference type="InterPro" id="IPR006311">
    <property type="entry name" value="TAT_signal"/>
</dbReference>
<dbReference type="PROSITE" id="PS51257">
    <property type="entry name" value="PROKAR_LIPOPROTEIN"/>
    <property type="match status" value="1"/>
</dbReference>
<dbReference type="InterPro" id="IPR002925">
    <property type="entry name" value="Dienelactn_hydro"/>
</dbReference>
<keyword evidence="4" id="KW-0614">Plasmid</keyword>
<dbReference type="EMBL" id="OFSP01000062">
    <property type="protein sequence ID" value="SOY76324.1"/>
    <property type="molecule type" value="Genomic_DNA"/>
</dbReference>
<evidence type="ECO:0000313" key="3">
    <source>
        <dbReference type="EMBL" id="SOY77894.1"/>
    </source>
</evidence>
<dbReference type="PROSITE" id="PS51318">
    <property type="entry name" value="TAT"/>
    <property type="match status" value="1"/>
</dbReference>
<dbReference type="Proteomes" id="UP000257016">
    <property type="component" value="Unassembled WGS sequence"/>
</dbReference>
<dbReference type="EMBL" id="OFSN01000050">
    <property type="protein sequence ID" value="SOY77894.1"/>
    <property type="molecule type" value="Genomic_DNA"/>
</dbReference>
<evidence type="ECO:0000313" key="4">
    <source>
        <dbReference type="EMBL" id="SPD69126.1"/>
    </source>
</evidence>
<dbReference type="GO" id="GO:0016787">
    <property type="term" value="F:hydrolase activity"/>
    <property type="evidence" value="ECO:0007669"/>
    <property type="project" value="UniProtKB-KW"/>
</dbReference>
<evidence type="ECO:0000313" key="5">
    <source>
        <dbReference type="Proteomes" id="UP000254259"/>
    </source>
</evidence>
<evidence type="ECO:0000313" key="2">
    <source>
        <dbReference type="EMBL" id="SOY76324.1"/>
    </source>
</evidence>
<reference evidence="5 6" key="1">
    <citation type="submission" date="2018-01" db="EMBL/GenBank/DDBJ databases">
        <authorList>
            <person name="Clerissi C."/>
        </authorList>
    </citation>
    <scope>NUCLEOTIDE SEQUENCE [LARGE SCALE GENOMIC DNA]</scope>
    <source>
        <strain evidence="3">Cupriavidus taiwanensis LMG 19430</strain>
        <strain evidence="2">Cupriavidus taiwanensis STM 3521</strain>
        <strain evidence="4">Cupriavidus taiwanensis SWF 66322</strain>
        <plasmid evidence="6">cbm2589_p</plasmid>
        <plasmid evidence="4">CBM2636p</plasmid>
        <plasmid evidence="5">cbm2636p</plasmid>
    </source>
</reference>
<dbReference type="Pfam" id="PF01738">
    <property type="entry name" value="DLH"/>
    <property type="match status" value="1"/>
</dbReference>
<gene>
    <name evidence="3" type="ORF">CBM2586_P30026</name>
    <name evidence="2" type="ORF">CBM2589_P30028</name>
    <name evidence="4" type="ORF">CBM2636_P10037</name>
</gene>
<dbReference type="EMBL" id="LT984815">
    <property type="protein sequence ID" value="SPD69126.1"/>
    <property type="molecule type" value="Genomic_DNA"/>
</dbReference>
<accession>A0A375DAS5</accession>
<dbReference type="Gene3D" id="3.40.50.1820">
    <property type="entry name" value="alpha/beta hydrolase"/>
    <property type="match status" value="1"/>
</dbReference>
<dbReference type="PANTHER" id="PTHR47751">
    <property type="entry name" value="SUPERFAMILY HYDROLASE, PUTATIVE (AFU_ORTHOLOGUE AFUA_2G16580)-RELATED"/>
    <property type="match status" value="1"/>
</dbReference>
<evidence type="ECO:0000313" key="6">
    <source>
        <dbReference type="Proteomes" id="UP000256297"/>
    </source>
</evidence>
<proteinExistence type="predicted"/>